<dbReference type="AlphaFoldDB" id="A0A9K3HTK6"/>
<proteinExistence type="predicted"/>
<reference evidence="1" key="2">
    <citation type="submission" date="2020-06" db="EMBL/GenBank/DDBJ databases">
        <title>Helianthus annuus Genome sequencing and assembly Release 2.</title>
        <authorList>
            <person name="Gouzy J."/>
            <person name="Langlade N."/>
            <person name="Munos S."/>
        </authorList>
    </citation>
    <scope>NUCLEOTIDE SEQUENCE</scope>
    <source>
        <tissue evidence="1">Leaves</tissue>
    </source>
</reference>
<accession>A0A9K3HTK6</accession>
<comment type="caution">
    <text evidence="1">The sequence shown here is derived from an EMBL/GenBank/DDBJ whole genome shotgun (WGS) entry which is preliminary data.</text>
</comment>
<reference evidence="1" key="1">
    <citation type="journal article" date="2017" name="Nature">
        <title>The sunflower genome provides insights into oil metabolism, flowering and Asterid evolution.</title>
        <authorList>
            <person name="Badouin H."/>
            <person name="Gouzy J."/>
            <person name="Grassa C.J."/>
            <person name="Murat F."/>
            <person name="Staton S.E."/>
            <person name="Cottret L."/>
            <person name="Lelandais-Briere C."/>
            <person name="Owens G.L."/>
            <person name="Carrere S."/>
            <person name="Mayjonade B."/>
            <person name="Legrand L."/>
            <person name="Gill N."/>
            <person name="Kane N.C."/>
            <person name="Bowers J.E."/>
            <person name="Hubner S."/>
            <person name="Bellec A."/>
            <person name="Berard A."/>
            <person name="Berges H."/>
            <person name="Blanchet N."/>
            <person name="Boniface M.C."/>
            <person name="Brunel D."/>
            <person name="Catrice O."/>
            <person name="Chaidir N."/>
            <person name="Claudel C."/>
            <person name="Donnadieu C."/>
            <person name="Faraut T."/>
            <person name="Fievet G."/>
            <person name="Helmstetter N."/>
            <person name="King M."/>
            <person name="Knapp S.J."/>
            <person name="Lai Z."/>
            <person name="Le Paslier M.C."/>
            <person name="Lippi Y."/>
            <person name="Lorenzon L."/>
            <person name="Mandel J.R."/>
            <person name="Marage G."/>
            <person name="Marchand G."/>
            <person name="Marquand E."/>
            <person name="Bret-Mestries E."/>
            <person name="Morien E."/>
            <person name="Nambeesan S."/>
            <person name="Nguyen T."/>
            <person name="Pegot-Espagnet P."/>
            <person name="Pouilly N."/>
            <person name="Raftis F."/>
            <person name="Sallet E."/>
            <person name="Schiex T."/>
            <person name="Thomas J."/>
            <person name="Vandecasteele C."/>
            <person name="Vares D."/>
            <person name="Vear F."/>
            <person name="Vautrin S."/>
            <person name="Crespi M."/>
            <person name="Mangin B."/>
            <person name="Burke J.M."/>
            <person name="Salse J."/>
            <person name="Munos S."/>
            <person name="Vincourt P."/>
            <person name="Rieseberg L.H."/>
            <person name="Langlade N.B."/>
        </authorList>
    </citation>
    <scope>NUCLEOTIDE SEQUENCE</scope>
    <source>
        <tissue evidence="1">Leaves</tissue>
    </source>
</reference>
<dbReference type="Gramene" id="mRNA:HanXRQr2_Chr11g0519541">
    <property type="protein sequence ID" value="CDS:HanXRQr2_Chr11g0519541.1"/>
    <property type="gene ID" value="HanXRQr2_Chr11g0519541"/>
</dbReference>
<name>A0A9K3HTK6_HELAN</name>
<sequence>MMTLMVMTVGRRRLRHGRPVGWSTEVNRRSLGVRVRWFSCVSGDYFGFAQFSFGSDLGSFPVRHRSVTVQSVQVRFNKKTGR</sequence>
<evidence type="ECO:0000313" key="1">
    <source>
        <dbReference type="EMBL" id="KAF5784437.1"/>
    </source>
</evidence>
<gene>
    <name evidence="1" type="ORF">HanXRQr2_Chr11g0519541</name>
</gene>
<organism evidence="1 2">
    <name type="scientific">Helianthus annuus</name>
    <name type="common">Common sunflower</name>
    <dbReference type="NCBI Taxonomy" id="4232"/>
    <lineage>
        <taxon>Eukaryota</taxon>
        <taxon>Viridiplantae</taxon>
        <taxon>Streptophyta</taxon>
        <taxon>Embryophyta</taxon>
        <taxon>Tracheophyta</taxon>
        <taxon>Spermatophyta</taxon>
        <taxon>Magnoliopsida</taxon>
        <taxon>eudicotyledons</taxon>
        <taxon>Gunneridae</taxon>
        <taxon>Pentapetalae</taxon>
        <taxon>asterids</taxon>
        <taxon>campanulids</taxon>
        <taxon>Asterales</taxon>
        <taxon>Asteraceae</taxon>
        <taxon>Asteroideae</taxon>
        <taxon>Heliantheae alliance</taxon>
        <taxon>Heliantheae</taxon>
        <taxon>Helianthus</taxon>
    </lineage>
</organism>
<keyword evidence="2" id="KW-1185">Reference proteome</keyword>
<dbReference type="EMBL" id="MNCJ02000326">
    <property type="protein sequence ID" value="KAF5784437.1"/>
    <property type="molecule type" value="Genomic_DNA"/>
</dbReference>
<evidence type="ECO:0000313" key="2">
    <source>
        <dbReference type="Proteomes" id="UP000215914"/>
    </source>
</evidence>
<protein>
    <submittedName>
        <fullName evidence="1">Uncharacterized protein</fullName>
    </submittedName>
</protein>
<dbReference type="Proteomes" id="UP000215914">
    <property type="component" value="Unassembled WGS sequence"/>
</dbReference>